<feature type="transmembrane region" description="Helical" evidence="1">
    <location>
        <begin position="148"/>
        <end position="171"/>
    </location>
</feature>
<keyword evidence="1" id="KW-1133">Transmembrane helix</keyword>
<keyword evidence="1" id="KW-0812">Transmembrane</keyword>
<proteinExistence type="predicted"/>
<feature type="transmembrane region" description="Helical" evidence="1">
    <location>
        <begin position="57"/>
        <end position="74"/>
    </location>
</feature>
<gene>
    <name evidence="2" type="ORF">S03H2_10698</name>
</gene>
<feature type="transmembrane region" description="Helical" evidence="1">
    <location>
        <begin position="115"/>
        <end position="136"/>
    </location>
</feature>
<name>X1G6E7_9ZZZZ</name>
<evidence type="ECO:0000256" key="1">
    <source>
        <dbReference type="SAM" id="Phobius"/>
    </source>
</evidence>
<reference evidence="2" key="1">
    <citation type="journal article" date="2014" name="Front. Microbiol.">
        <title>High frequency of phylogenetically diverse reductive dehalogenase-homologous genes in deep subseafloor sedimentary metagenomes.</title>
        <authorList>
            <person name="Kawai M."/>
            <person name="Futagami T."/>
            <person name="Toyoda A."/>
            <person name="Takaki Y."/>
            <person name="Nishi S."/>
            <person name="Hori S."/>
            <person name="Arai W."/>
            <person name="Tsubouchi T."/>
            <person name="Morono Y."/>
            <person name="Uchiyama I."/>
            <person name="Ito T."/>
            <person name="Fujiyama A."/>
            <person name="Inagaki F."/>
            <person name="Takami H."/>
        </authorList>
    </citation>
    <scope>NUCLEOTIDE SEQUENCE</scope>
    <source>
        <strain evidence="2">Expedition CK06-06</strain>
    </source>
</reference>
<sequence length="217" mass="25126">EEIRELLQYIEKIKDFERKYKIQITAVERITWGLLLVTAGILDFVFAGYLMGYGPVFIPWALIIPVGLLMTNFLTKRTQIVEEKKEKTPFYKVPINIALVLVIIVVIAFSRESLYFLVMPSIAIILGGAILIDNIFFQQIKYQNKQKIFNYLTPILTILTAVVNILGYFFITSINLELISIEYNNFTLFHGVIFGFTFGIMMIIEAYLTKRMISREK</sequence>
<organism evidence="2">
    <name type="scientific">marine sediment metagenome</name>
    <dbReference type="NCBI Taxonomy" id="412755"/>
    <lineage>
        <taxon>unclassified sequences</taxon>
        <taxon>metagenomes</taxon>
        <taxon>ecological metagenomes</taxon>
    </lineage>
</organism>
<feature type="non-terminal residue" evidence="2">
    <location>
        <position position="1"/>
    </location>
</feature>
<dbReference type="EMBL" id="BARU01005492">
    <property type="protein sequence ID" value="GAH37129.1"/>
    <property type="molecule type" value="Genomic_DNA"/>
</dbReference>
<evidence type="ECO:0000313" key="2">
    <source>
        <dbReference type="EMBL" id="GAH37129.1"/>
    </source>
</evidence>
<comment type="caution">
    <text evidence="2">The sequence shown here is derived from an EMBL/GenBank/DDBJ whole genome shotgun (WGS) entry which is preliminary data.</text>
</comment>
<feature type="transmembrane region" description="Helical" evidence="1">
    <location>
        <begin position="30"/>
        <end position="51"/>
    </location>
</feature>
<dbReference type="AlphaFoldDB" id="X1G6E7"/>
<keyword evidence="1" id="KW-0472">Membrane</keyword>
<protein>
    <submittedName>
        <fullName evidence="2">Uncharacterized protein</fullName>
    </submittedName>
</protein>
<feature type="transmembrane region" description="Helical" evidence="1">
    <location>
        <begin position="186"/>
        <end position="208"/>
    </location>
</feature>
<accession>X1G6E7</accession>
<feature type="transmembrane region" description="Helical" evidence="1">
    <location>
        <begin position="90"/>
        <end position="109"/>
    </location>
</feature>